<evidence type="ECO:0000256" key="1">
    <source>
        <dbReference type="SAM" id="MobiDB-lite"/>
    </source>
</evidence>
<sequence length="110" mass="11995">MEAKLQETFHKEPSRAVQQVQWSGWHKTFGSSRIHSSDNLQGQPCAPCAWRARQAASSIIEPSCQNYPRTTSATAPDIRGAATVVRARGAARAAADREEGTDDTTQAIRT</sequence>
<evidence type="ECO:0000313" key="2">
    <source>
        <dbReference type="EMBL" id="CAK0789838.1"/>
    </source>
</evidence>
<evidence type="ECO:0000313" key="3">
    <source>
        <dbReference type="Proteomes" id="UP001189429"/>
    </source>
</evidence>
<accession>A0ABN9PAM3</accession>
<feature type="region of interest" description="Disordered" evidence="1">
    <location>
        <begin position="89"/>
        <end position="110"/>
    </location>
</feature>
<dbReference type="Proteomes" id="UP001189429">
    <property type="component" value="Unassembled WGS sequence"/>
</dbReference>
<organism evidence="2 3">
    <name type="scientific">Prorocentrum cordatum</name>
    <dbReference type="NCBI Taxonomy" id="2364126"/>
    <lineage>
        <taxon>Eukaryota</taxon>
        <taxon>Sar</taxon>
        <taxon>Alveolata</taxon>
        <taxon>Dinophyceae</taxon>
        <taxon>Prorocentrales</taxon>
        <taxon>Prorocentraceae</taxon>
        <taxon>Prorocentrum</taxon>
    </lineage>
</organism>
<dbReference type="EMBL" id="CAUYUJ010000314">
    <property type="protein sequence ID" value="CAK0789838.1"/>
    <property type="molecule type" value="Genomic_DNA"/>
</dbReference>
<protein>
    <submittedName>
        <fullName evidence="2">Uncharacterized protein</fullName>
    </submittedName>
</protein>
<proteinExistence type="predicted"/>
<gene>
    <name evidence="2" type="ORF">PCOR1329_LOCUS1295</name>
</gene>
<name>A0ABN9PAM3_9DINO</name>
<reference evidence="2" key="1">
    <citation type="submission" date="2023-10" db="EMBL/GenBank/DDBJ databases">
        <authorList>
            <person name="Chen Y."/>
            <person name="Shah S."/>
            <person name="Dougan E. K."/>
            <person name="Thang M."/>
            <person name="Chan C."/>
        </authorList>
    </citation>
    <scope>NUCLEOTIDE SEQUENCE [LARGE SCALE GENOMIC DNA]</scope>
</reference>
<keyword evidence="3" id="KW-1185">Reference proteome</keyword>
<comment type="caution">
    <text evidence="2">The sequence shown here is derived from an EMBL/GenBank/DDBJ whole genome shotgun (WGS) entry which is preliminary data.</text>
</comment>